<dbReference type="VEuPathDB" id="FungiDB:EYZ11_009058"/>
<evidence type="ECO:0000256" key="1">
    <source>
        <dbReference type="SAM" id="MobiDB-lite"/>
    </source>
</evidence>
<dbReference type="Proteomes" id="UP000308092">
    <property type="component" value="Unassembled WGS sequence"/>
</dbReference>
<comment type="caution">
    <text evidence="2">The sequence shown here is derived from an EMBL/GenBank/DDBJ whole genome shotgun (WGS) entry which is preliminary data.</text>
</comment>
<name>A0A4S3J9B2_9EURO</name>
<feature type="region of interest" description="Disordered" evidence="1">
    <location>
        <begin position="90"/>
        <end position="110"/>
    </location>
</feature>
<sequence length="110" mass="12665">MLNVTYKKLRGSQEYEIAGEYMGYGDPLGTSMLKIVNAMQLDQRRGIQEDESSEEALWPKLLELYNIASGYNVFDNLEKVMDTLTEGYADWTGEDKEDYDEDDEEGDEGW</sequence>
<evidence type="ECO:0000313" key="3">
    <source>
        <dbReference type="Proteomes" id="UP000308092"/>
    </source>
</evidence>
<gene>
    <name evidence="2" type="ORF">EYZ11_009058</name>
</gene>
<reference evidence="2 3" key="1">
    <citation type="submission" date="2019-03" db="EMBL/GenBank/DDBJ databases">
        <title>The genome sequence of a newly discovered highly antifungal drug resistant Aspergillus species, Aspergillus tanneri NIH 1004.</title>
        <authorList>
            <person name="Mounaud S."/>
            <person name="Singh I."/>
            <person name="Joardar V."/>
            <person name="Pakala S."/>
            <person name="Pakala S."/>
            <person name="Venepally P."/>
            <person name="Hoover J."/>
            <person name="Nierman W."/>
            <person name="Chung J."/>
            <person name="Losada L."/>
        </authorList>
    </citation>
    <scope>NUCLEOTIDE SEQUENCE [LARGE SCALE GENOMIC DNA]</scope>
    <source>
        <strain evidence="2 3">NIH1004</strain>
    </source>
</reference>
<accession>A0A4S3J9B2</accession>
<proteinExistence type="predicted"/>
<feature type="compositionally biased region" description="Acidic residues" evidence="1">
    <location>
        <begin position="95"/>
        <end position="110"/>
    </location>
</feature>
<keyword evidence="3" id="KW-1185">Reference proteome</keyword>
<dbReference type="EMBL" id="SOSA01000411">
    <property type="protein sequence ID" value="THC91475.1"/>
    <property type="molecule type" value="Genomic_DNA"/>
</dbReference>
<organism evidence="2 3">
    <name type="scientific">Aspergillus tanneri</name>
    <dbReference type="NCBI Taxonomy" id="1220188"/>
    <lineage>
        <taxon>Eukaryota</taxon>
        <taxon>Fungi</taxon>
        <taxon>Dikarya</taxon>
        <taxon>Ascomycota</taxon>
        <taxon>Pezizomycotina</taxon>
        <taxon>Eurotiomycetes</taxon>
        <taxon>Eurotiomycetidae</taxon>
        <taxon>Eurotiales</taxon>
        <taxon>Aspergillaceae</taxon>
        <taxon>Aspergillus</taxon>
        <taxon>Aspergillus subgen. Circumdati</taxon>
    </lineage>
</organism>
<dbReference type="AlphaFoldDB" id="A0A4S3J9B2"/>
<evidence type="ECO:0000313" key="2">
    <source>
        <dbReference type="EMBL" id="THC91475.1"/>
    </source>
</evidence>
<protein>
    <submittedName>
        <fullName evidence="2">Uncharacterized protein</fullName>
    </submittedName>
</protein>